<dbReference type="EMBL" id="CP002869">
    <property type="protein sequence ID" value="AEI44980.1"/>
    <property type="molecule type" value="Genomic_DNA"/>
</dbReference>
<dbReference type="InterPro" id="IPR020103">
    <property type="entry name" value="PsdUridine_synth_cat_dom_sf"/>
</dbReference>
<comment type="catalytic activity">
    <reaction evidence="1 4">
        <text>a uridine in RNA = a pseudouridine in RNA</text>
        <dbReference type="Rhea" id="RHEA:48348"/>
        <dbReference type="Rhea" id="RHEA-COMP:12068"/>
        <dbReference type="Rhea" id="RHEA-COMP:12069"/>
        <dbReference type="ChEBI" id="CHEBI:65314"/>
        <dbReference type="ChEBI" id="CHEBI:65315"/>
    </reaction>
</comment>
<comment type="function">
    <text evidence="4">Responsible for synthesis of pseudouridine from uracil.</text>
</comment>
<dbReference type="HOGENOM" id="CLU_016902_8_0_9"/>
<dbReference type="InterPro" id="IPR006225">
    <property type="entry name" value="PsdUridine_synth_RluC/D"/>
</dbReference>
<name>F8FN20_PAEMK</name>
<dbReference type="GO" id="GO:0003723">
    <property type="term" value="F:RNA binding"/>
    <property type="evidence" value="ECO:0007669"/>
    <property type="project" value="InterPro"/>
</dbReference>
<dbReference type="PATRIC" id="fig|1036673.3.peg.6016"/>
<feature type="domain" description="Pseudouridine synthase RsuA/RluA-like" evidence="5">
    <location>
        <begin position="83"/>
        <end position="232"/>
    </location>
</feature>
<feature type="active site" evidence="3">
    <location>
        <position position="128"/>
    </location>
</feature>
<gene>
    <name evidence="6" type="ordered locus">KNP414_06459</name>
</gene>
<dbReference type="PANTHER" id="PTHR21600">
    <property type="entry name" value="MITOCHONDRIAL RNA PSEUDOURIDINE SYNTHASE"/>
    <property type="match status" value="1"/>
</dbReference>
<reference evidence="7" key="1">
    <citation type="submission" date="2011-06" db="EMBL/GenBank/DDBJ databases">
        <title>Complete genome sequence of Paenibacillus mucilaginosus KNP414.</title>
        <authorList>
            <person name="Wang J."/>
            <person name="Hu S."/>
            <person name="Hu X."/>
            <person name="Zhang B."/>
            <person name="Dong D."/>
            <person name="Zhang S."/>
            <person name="Zhao K."/>
            <person name="Wu D."/>
        </authorList>
    </citation>
    <scope>NUCLEOTIDE SEQUENCE [LARGE SCALE GENOMIC DNA]</scope>
    <source>
        <strain evidence="7">KNP414</strain>
    </source>
</reference>
<evidence type="ECO:0000256" key="2">
    <source>
        <dbReference type="ARBA" id="ARBA00010876"/>
    </source>
</evidence>
<dbReference type="GO" id="GO:0000455">
    <property type="term" value="P:enzyme-directed rRNA pseudouridine synthesis"/>
    <property type="evidence" value="ECO:0007669"/>
    <property type="project" value="TreeGrafter"/>
</dbReference>
<dbReference type="InterPro" id="IPR006145">
    <property type="entry name" value="PsdUridine_synth_RsuA/RluA"/>
</dbReference>
<dbReference type="Proteomes" id="UP000006620">
    <property type="component" value="Chromosome"/>
</dbReference>
<dbReference type="KEGG" id="pms:KNP414_06459"/>
<comment type="similarity">
    <text evidence="2 4">Belongs to the pseudouridine synthase RluA family.</text>
</comment>
<proteinExistence type="inferred from homology"/>
<dbReference type="RefSeq" id="WP_013920124.1">
    <property type="nucleotide sequence ID" value="NC_015690.1"/>
</dbReference>
<evidence type="ECO:0000313" key="7">
    <source>
        <dbReference type="Proteomes" id="UP000006620"/>
    </source>
</evidence>
<organism evidence="6 7">
    <name type="scientific">Paenibacillus mucilaginosus (strain KNP414)</name>
    <dbReference type="NCBI Taxonomy" id="1036673"/>
    <lineage>
        <taxon>Bacteria</taxon>
        <taxon>Bacillati</taxon>
        <taxon>Bacillota</taxon>
        <taxon>Bacilli</taxon>
        <taxon>Bacillales</taxon>
        <taxon>Paenibacillaceae</taxon>
        <taxon>Paenibacillus</taxon>
    </lineage>
</organism>
<dbReference type="AlphaFoldDB" id="F8FN20"/>
<keyword evidence="4" id="KW-0413">Isomerase</keyword>
<dbReference type="SUPFAM" id="SSF55120">
    <property type="entry name" value="Pseudouridine synthase"/>
    <property type="match status" value="1"/>
</dbReference>
<dbReference type="NCBIfam" id="TIGR00005">
    <property type="entry name" value="rluA_subfam"/>
    <property type="match status" value="1"/>
</dbReference>
<dbReference type="CDD" id="cd02869">
    <property type="entry name" value="PseudoU_synth_RluA_like"/>
    <property type="match status" value="1"/>
</dbReference>
<accession>F8FN20</accession>
<sequence>MKGWKRRGEWLEWTAPSELSSIWAADRAVLELIGEKWLRKWEASGDAVVKGRRLLLRMFPEEPGVEAGAWMPLEVLYEDDFCLVADKPAGVKVHPTADGEEGTLLHAAAWHLEASGQRCRPRHIHRLDEDTTGPVLLAKCGWAQVRLDEQMREKRISREYAAFVRGRFGQARGTIDAAIGRDRHHPTRRRVSPTGERAVTHYEVERQFAGAALVKLKLETGRTHQIRVHLAHLGHPLFGDTLYGGPSAPEIGRQALHGQRLTFDHPLTGEPVDVSCPWPRDFESLYERLQRSEK</sequence>
<evidence type="ECO:0000313" key="6">
    <source>
        <dbReference type="EMBL" id="AEI44980.1"/>
    </source>
</evidence>
<reference evidence="6 7" key="2">
    <citation type="journal article" date="2013" name="Genome Announc.">
        <title>Genome Sequence of Growth-Improving Paenibacillus mucilaginosus Strain KNP414.</title>
        <authorList>
            <person name="Lu J.J."/>
            <person name="Wang J.F."/>
            <person name="Hu X.F."/>
        </authorList>
    </citation>
    <scope>NUCLEOTIDE SEQUENCE [LARGE SCALE GENOMIC DNA]</scope>
    <source>
        <strain evidence="6 7">KNP414</strain>
    </source>
</reference>
<dbReference type="GO" id="GO:0140098">
    <property type="term" value="F:catalytic activity, acting on RNA"/>
    <property type="evidence" value="ECO:0007669"/>
    <property type="project" value="UniProtKB-ARBA"/>
</dbReference>
<evidence type="ECO:0000256" key="4">
    <source>
        <dbReference type="RuleBase" id="RU362028"/>
    </source>
</evidence>
<evidence type="ECO:0000256" key="3">
    <source>
        <dbReference type="PIRSR" id="PIRSR606225-1"/>
    </source>
</evidence>
<dbReference type="GO" id="GO:0009982">
    <property type="term" value="F:pseudouridine synthase activity"/>
    <property type="evidence" value="ECO:0007669"/>
    <property type="project" value="InterPro"/>
</dbReference>
<evidence type="ECO:0000259" key="5">
    <source>
        <dbReference type="Pfam" id="PF00849"/>
    </source>
</evidence>
<dbReference type="PANTHER" id="PTHR21600:SF71">
    <property type="entry name" value="PSEUDOURIDINE SYNTHASE"/>
    <property type="match status" value="1"/>
</dbReference>
<dbReference type="Pfam" id="PF00849">
    <property type="entry name" value="PseudoU_synth_2"/>
    <property type="match status" value="1"/>
</dbReference>
<evidence type="ECO:0000256" key="1">
    <source>
        <dbReference type="ARBA" id="ARBA00000073"/>
    </source>
</evidence>
<dbReference type="Gene3D" id="3.30.2350.10">
    <property type="entry name" value="Pseudouridine synthase"/>
    <property type="match status" value="1"/>
</dbReference>
<protein>
    <recommendedName>
        <fullName evidence="4">Pseudouridine synthase</fullName>
        <ecNumber evidence="4">5.4.99.-</ecNumber>
    </recommendedName>
</protein>
<dbReference type="InterPro" id="IPR050188">
    <property type="entry name" value="RluA_PseudoU_synthase"/>
</dbReference>
<dbReference type="EC" id="5.4.99.-" evidence="4"/>